<feature type="region of interest" description="Disordered" evidence="2">
    <location>
        <begin position="324"/>
        <end position="349"/>
    </location>
</feature>
<reference evidence="4" key="1">
    <citation type="submission" date="2022-06" db="EMBL/GenBank/DDBJ databases">
        <title>CFH 74404 Thermomicrobiaceae sp.</title>
        <authorList>
            <person name="Ming H."/>
            <person name="Li W.-J."/>
            <person name="Zhao Z."/>
        </authorList>
    </citation>
    <scope>NUCLEOTIDE SEQUENCE</scope>
    <source>
        <strain evidence="4">CFH 74404</strain>
    </source>
</reference>
<dbReference type="GO" id="GO:0070403">
    <property type="term" value="F:NAD+ binding"/>
    <property type="evidence" value="ECO:0007669"/>
    <property type="project" value="InterPro"/>
</dbReference>
<protein>
    <submittedName>
        <fullName evidence="4">Prephenate dehydrogenase/arogenate dehydrogenase family protein</fullName>
    </submittedName>
</protein>
<comment type="caution">
    <text evidence="4">The sequence shown here is derived from an EMBL/GenBank/DDBJ whole genome shotgun (WGS) entry which is preliminary data.</text>
</comment>
<evidence type="ECO:0000313" key="5">
    <source>
        <dbReference type="Proteomes" id="UP001165306"/>
    </source>
</evidence>
<dbReference type="Pfam" id="PF20463">
    <property type="entry name" value="PDH_C"/>
    <property type="match status" value="1"/>
</dbReference>
<organism evidence="4 5">
    <name type="scientific">Thermalbibacter longus</name>
    <dbReference type="NCBI Taxonomy" id="2951981"/>
    <lineage>
        <taxon>Bacteria</taxon>
        <taxon>Pseudomonadati</taxon>
        <taxon>Thermomicrobiota</taxon>
        <taxon>Thermomicrobia</taxon>
        <taxon>Thermomicrobiales</taxon>
        <taxon>Thermomicrobiaceae</taxon>
        <taxon>Thermalbibacter</taxon>
    </lineage>
</organism>
<dbReference type="EMBL" id="JAMSLR010000001">
    <property type="protein sequence ID" value="MCM8747887.1"/>
    <property type="molecule type" value="Genomic_DNA"/>
</dbReference>
<dbReference type="PROSITE" id="PS51176">
    <property type="entry name" value="PDH_ADH"/>
    <property type="match status" value="1"/>
</dbReference>
<dbReference type="InterPro" id="IPR046826">
    <property type="entry name" value="PDH_N"/>
</dbReference>
<dbReference type="PANTHER" id="PTHR21363:SF0">
    <property type="entry name" value="PREPHENATE DEHYDROGENASE [NADP(+)]"/>
    <property type="match status" value="1"/>
</dbReference>
<dbReference type="InterPro" id="IPR046825">
    <property type="entry name" value="PDH_C"/>
</dbReference>
<dbReference type="GO" id="GO:0008977">
    <property type="term" value="F:prephenate dehydrogenase (NAD+) activity"/>
    <property type="evidence" value="ECO:0007669"/>
    <property type="project" value="InterPro"/>
</dbReference>
<dbReference type="InterPro" id="IPR036291">
    <property type="entry name" value="NAD(P)-bd_dom_sf"/>
</dbReference>
<dbReference type="Gene3D" id="3.40.50.720">
    <property type="entry name" value="NAD(P)-binding Rossmann-like Domain"/>
    <property type="match status" value="1"/>
</dbReference>
<dbReference type="AlphaFoldDB" id="A0AA42B997"/>
<gene>
    <name evidence="4" type="ORF">NET02_01860</name>
</gene>
<dbReference type="PANTHER" id="PTHR21363">
    <property type="entry name" value="PREPHENATE DEHYDROGENASE"/>
    <property type="match status" value="1"/>
</dbReference>
<dbReference type="InterPro" id="IPR008927">
    <property type="entry name" value="6-PGluconate_DH-like_C_sf"/>
</dbReference>
<evidence type="ECO:0000313" key="4">
    <source>
        <dbReference type="EMBL" id="MCM8747887.1"/>
    </source>
</evidence>
<keyword evidence="5" id="KW-1185">Reference proteome</keyword>
<dbReference type="InterPro" id="IPR050812">
    <property type="entry name" value="Preph/Arog_dehydrog"/>
</dbReference>
<feature type="compositionally biased region" description="Basic and acidic residues" evidence="2">
    <location>
        <begin position="332"/>
        <end position="349"/>
    </location>
</feature>
<dbReference type="SUPFAM" id="SSF48179">
    <property type="entry name" value="6-phosphogluconate dehydrogenase C-terminal domain-like"/>
    <property type="match status" value="1"/>
</dbReference>
<dbReference type="Proteomes" id="UP001165306">
    <property type="component" value="Unassembled WGS sequence"/>
</dbReference>
<name>A0AA42B997_9BACT</name>
<dbReference type="InterPro" id="IPR003099">
    <property type="entry name" value="Prephen_DH"/>
</dbReference>
<keyword evidence="1" id="KW-0560">Oxidoreductase</keyword>
<dbReference type="FunFam" id="3.40.50.720:FF:000208">
    <property type="entry name" value="Prephenate dehydrogenase"/>
    <property type="match status" value="1"/>
</dbReference>
<dbReference type="GO" id="GO:0006571">
    <property type="term" value="P:tyrosine biosynthetic process"/>
    <property type="evidence" value="ECO:0007669"/>
    <property type="project" value="InterPro"/>
</dbReference>
<dbReference type="Pfam" id="PF02153">
    <property type="entry name" value="PDH_N"/>
    <property type="match status" value="1"/>
</dbReference>
<proteinExistence type="predicted"/>
<evidence type="ECO:0000256" key="2">
    <source>
        <dbReference type="SAM" id="MobiDB-lite"/>
    </source>
</evidence>
<feature type="domain" description="Prephenate/arogenate dehydrogenase" evidence="3">
    <location>
        <begin position="2"/>
        <end position="295"/>
    </location>
</feature>
<dbReference type="Gene3D" id="1.10.3660.10">
    <property type="entry name" value="6-phosphogluconate dehydrogenase C-terminal like domain"/>
    <property type="match status" value="1"/>
</dbReference>
<evidence type="ECO:0000256" key="1">
    <source>
        <dbReference type="ARBA" id="ARBA00023002"/>
    </source>
</evidence>
<accession>A0AA42B997</accession>
<dbReference type="RefSeq" id="WP_284055669.1">
    <property type="nucleotide sequence ID" value="NZ_JAMSLR010000001.1"/>
</dbReference>
<sequence length="349" mass="38261">MQQVSIIGLGLIGASIGLGLRRWATDDGKRSPVVELTGFDIDLAHQNYAKKIKAVDRTEWNLRGAVERADFIIIATPVGSVREIFEAIAEYGKQGVVVTDTCSTKAAVLAWARELLPASVHFVGGHPMAGKAQSIEGAEADLFQGATWCVTPLVSASEEAVQTVLGMISALGAEPLFIDADEHDSYVAGISHLPFLLSVALMRVVSRDASWREMRKLTASGFRDATRLAAGSPEMHRDICVTNSANIVRWLDTTLAELHHLRDLIAAGNEETIATLLQAFEQARDARAEWATQERRPGELVQDTATELVNISFGQQMQQLFFGNLLRRPRPGTREPREEGRDRRPPSSR</sequence>
<evidence type="ECO:0000259" key="3">
    <source>
        <dbReference type="PROSITE" id="PS51176"/>
    </source>
</evidence>
<dbReference type="GO" id="GO:0004665">
    <property type="term" value="F:prephenate dehydrogenase (NADP+) activity"/>
    <property type="evidence" value="ECO:0007669"/>
    <property type="project" value="InterPro"/>
</dbReference>
<dbReference type="SUPFAM" id="SSF51735">
    <property type="entry name" value="NAD(P)-binding Rossmann-fold domains"/>
    <property type="match status" value="1"/>
</dbReference>